<gene>
    <name evidence="1" type="ORF">XELAEV_18028267mg</name>
</gene>
<organism evidence="1 2">
    <name type="scientific">Xenopus laevis</name>
    <name type="common">African clawed frog</name>
    <dbReference type="NCBI Taxonomy" id="8355"/>
    <lineage>
        <taxon>Eukaryota</taxon>
        <taxon>Metazoa</taxon>
        <taxon>Chordata</taxon>
        <taxon>Craniata</taxon>
        <taxon>Vertebrata</taxon>
        <taxon>Euteleostomi</taxon>
        <taxon>Amphibia</taxon>
        <taxon>Batrachia</taxon>
        <taxon>Anura</taxon>
        <taxon>Pipoidea</taxon>
        <taxon>Pipidae</taxon>
        <taxon>Xenopodinae</taxon>
        <taxon>Xenopus</taxon>
        <taxon>Xenopus</taxon>
    </lineage>
</organism>
<reference evidence="2" key="1">
    <citation type="journal article" date="2016" name="Nature">
        <title>Genome evolution in the allotetraploid frog Xenopus laevis.</title>
        <authorList>
            <person name="Session A.M."/>
            <person name="Uno Y."/>
            <person name="Kwon T."/>
            <person name="Chapman J.A."/>
            <person name="Toyoda A."/>
            <person name="Takahashi S."/>
            <person name="Fukui A."/>
            <person name="Hikosaka A."/>
            <person name="Suzuki A."/>
            <person name="Kondo M."/>
            <person name="van Heeringen S.J."/>
            <person name="Quigley I."/>
            <person name="Heinz S."/>
            <person name="Ogino H."/>
            <person name="Ochi H."/>
            <person name="Hellsten U."/>
            <person name="Lyons J.B."/>
            <person name="Simakov O."/>
            <person name="Putnam N."/>
            <person name="Stites J."/>
            <person name="Kuroki Y."/>
            <person name="Tanaka T."/>
            <person name="Michiue T."/>
            <person name="Watanabe M."/>
            <person name="Bogdanovic O."/>
            <person name="Lister R."/>
            <person name="Georgiou G."/>
            <person name="Paranjpe S.S."/>
            <person name="van Kruijsbergen I."/>
            <person name="Shu S."/>
            <person name="Carlson J."/>
            <person name="Kinoshita T."/>
            <person name="Ohta Y."/>
            <person name="Mawaribuchi S."/>
            <person name="Jenkins J."/>
            <person name="Grimwood J."/>
            <person name="Schmutz J."/>
            <person name="Mitros T."/>
            <person name="Mozaffari S.V."/>
            <person name="Suzuki Y."/>
            <person name="Haramoto Y."/>
            <person name="Yamamoto T.S."/>
            <person name="Takagi C."/>
            <person name="Heald R."/>
            <person name="Miller K."/>
            <person name="Haudenschild C."/>
            <person name="Kitzman J."/>
            <person name="Nakayama T."/>
            <person name="Izutsu Y."/>
            <person name="Robert J."/>
            <person name="Fortriede J."/>
            <person name="Burns K."/>
            <person name="Lotay V."/>
            <person name="Karimi K."/>
            <person name="Yasuoka Y."/>
            <person name="Dichmann D.S."/>
            <person name="Flajnik M.F."/>
            <person name="Houston D.W."/>
            <person name="Shendure J."/>
            <person name="DuPasquier L."/>
            <person name="Vize P.D."/>
            <person name="Zorn A.M."/>
            <person name="Ito M."/>
            <person name="Marcotte E.M."/>
            <person name="Wallingford J.B."/>
            <person name="Ito Y."/>
            <person name="Asashima M."/>
            <person name="Ueno N."/>
            <person name="Matsuda Y."/>
            <person name="Veenstra G.J."/>
            <person name="Fujiyama A."/>
            <person name="Harland R.M."/>
            <person name="Taira M."/>
            <person name="Rokhsar D.S."/>
        </authorList>
    </citation>
    <scope>NUCLEOTIDE SEQUENCE [LARGE SCALE GENOMIC DNA]</scope>
    <source>
        <strain evidence="2">J</strain>
    </source>
</reference>
<dbReference type="EMBL" id="CM004474">
    <property type="protein sequence ID" value="OCT81447.1"/>
    <property type="molecule type" value="Genomic_DNA"/>
</dbReference>
<name>A0A974CZD7_XENLA</name>
<dbReference type="Proteomes" id="UP000694892">
    <property type="component" value="Chromosome 5L"/>
</dbReference>
<sequence>MDTVLDRGVQGFHFRGPPHLHLPCPLSILLHFSATIGGGRGSLKVLGGGSYGASGKTRPGPPSKKMWRGPVHVGCAGGGDNTIEEADPMVRAPQQPRRLSPLYLHHWVEPTRADKMQLNKKPTLM</sequence>
<accession>A0A974CZD7</accession>
<evidence type="ECO:0000313" key="1">
    <source>
        <dbReference type="EMBL" id="OCT81447.1"/>
    </source>
</evidence>
<dbReference type="AlphaFoldDB" id="A0A974CZD7"/>
<evidence type="ECO:0000313" key="2">
    <source>
        <dbReference type="Proteomes" id="UP000694892"/>
    </source>
</evidence>
<proteinExistence type="predicted"/>
<protein>
    <submittedName>
        <fullName evidence="1">Uncharacterized protein</fullName>
    </submittedName>
</protein>